<keyword evidence="6 7" id="KW-0326">Glycosidase</keyword>
<evidence type="ECO:0000256" key="6">
    <source>
        <dbReference type="ARBA" id="ARBA00023295"/>
    </source>
</evidence>
<dbReference type="InterPro" id="IPR029018">
    <property type="entry name" value="Hex-like_dom2"/>
</dbReference>
<dbReference type="InterPro" id="IPR017853">
    <property type="entry name" value="GH"/>
</dbReference>
<evidence type="ECO:0000256" key="4">
    <source>
        <dbReference type="ARBA" id="ARBA00022801"/>
    </source>
</evidence>
<feature type="signal peptide" evidence="9">
    <location>
        <begin position="1"/>
        <end position="20"/>
    </location>
</feature>
<dbReference type="GO" id="GO:0005975">
    <property type="term" value="P:carbohydrate metabolic process"/>
    <property type="evidence" value="ECO:0007669"/>
    <property type="project" value="InterPro"/>
</dbReference>
<evidence type="ECO:0000313" key="12">
    <source>
        <dbReference type="EMBL" id="KAF4582095.1"/>
    </source>
</evidence>
<comment type="caution">
    <text evidence="12">The sequence shown here is derived from an EMBL/GenBank/DDBJ whole genome shotgun (WGS) entry which is preliminary data.</text>
</comment>
<dbReference type="Proteomes" id="UP000562929">
    <property type="component" value="Unassembled WGS sequence"/>
</dbReference>
<evidence type="ECO:0000256" key="3">
    <source>
        <dbReference type="ARBA" id="ARBA00022729"/>
    </source>
</evidence>
<dbReference type="OrthoDB" id="428480at2759"/>
<dbReference type="GO" id="GO:0016020">
    <property type="term" value="C:membrane"/>
    <property type="evidence" value="ECO:0007669"/>
    <property type="project" value="TreeGrafter"/>
</dbReference>
<dbReference type="FunFam" id="3.20.20.80:FF:000063">
    <property type="entry name" value="Beta-hexosaminidase"/>
    <property type="match status" value="1"/>
</dbReference>
<gene>
    <name evidence="12" type="ORF">GQ602_006719</name>
</gene>
<feature type="active site" description="Proton donor" evidence="8">
    <location>
        <position position="357"/>
    </location>
</feature>
<feature type="domain" description="Glycoside hydrolase family 20 catalytic" evidence="10">
    <location>
        <begin position="194"/>
        <end position="535"/>
    </location>
</feature>
<comment type="similarity">
    <text evidence="2 7">Belongs to the glycosyl hydrolase 20 family.</text>
</comment>
<dbReference type="Pfam" id="PF00728">
    <property type="entry name" value="Glyco_hydro_20"/>
    <property type="match status" value="1"/>
</dbReference>
<evidence type="ECO:0000313" key="13">
    <source>
        <dbReference type="Proteomes" id="UP000562929"/>
    </source>
</evidence>
<dbReference type="EMBL" id="JAACLJ010000008">
    <property type="protein sequence ID" value="KAF4582095.1"/>
    <property type="molecule type" value="Genomic_DNA"/>
</dbReference>
<dbReference type="GO" id="GO:0030203">
    <property type="term" value="P:glycosaminoglycan metabolic process"/>
    <property type="evidence" value="ECO:0007669"/>
    <property type="project" value="TreeGrafter"/>
</dbReference>
<dbReference type="InterPro" id="IPR015883">
    <property type="entry name" value="Glyco_hydro_20_cat"/>
</dbReference>
<evidence type="ECO:0000256" key="2">
    <source>
        <dbReference type="ARBA" id="ARBA00006285"/>
    </source>
</evidence>
<dbReference type="Gene3D" id="3.20.20.80">
    <property type="entry name" value="Glycosidases"/>
    <property type="match status" value="1"/>
</dbReference>
<evidence type="ECO:0000259" key="11">
    <source>
        <dbReference type="Pfam" id="PF14845"/>
    </source>
</evidence>
<evidence type="ECO:0000256" key="7">
    <source>
        <dbReference type="PIRNR" id="PIRNR001093"/>
    </source>
</evidence>
<dbReference type="PRINTS" id="PR00738">
    <property type="entry name" value="GLHYDRLASE20"/>
</dbReference>
<dbReference type="EC" id="3.2.1.52" evidence="7"/>
<dbReference type="AlphaFoldDB" id="A0A8H4Q1P2"/>
<comment type="catalytic activity">
    <reaction evidence="1 7">
        <text>Hydrolysis of terminal non-reducing N-acetyl-D-hexosamine residues in N-acetyl-beta-D-hexosaminides.</text>
        <dbReference type="EC" id="3.2.1.52"/>
    </reaction>
</comment>
<evidence type="ECO:0000259" key="10">
    <source>
        <dbReference type="Pfam" id="PF00728"/>
    </source>
</evidence>
<feature type="domain" description="Beta-hexosaminidase eukaryotic type N-terminal" evidence="11">
    <location>
        <begin position="21"/>
        <end position="164"/>
    </location>
</feature>
<accession>A0A8H4Q1P2</accession>
<dbReference type="PIRSF" id="PIRSF001093">
    <property type="entry name" value="B-hxosamndse_ab_euk"/>
    <property type="match status" value="1"/>
</dbReference>
<sequence>MMLQPTALVVIALTLSPALALWPIPTNITTGDQVLFIDDKVTVTYNGEDLATERNFKPPPGPEFDSKTIIESGVSRALRGILDENFVPWKLRPRNSDFEPKRDNDKRLKSVKIEQAEPDDGRVFKPMAGAVDETYSLDVTAEGEATIRCKTSTGCLWGIESLVQFFYKHGETSESSPLSYTSKAPISVQDGPKFGHRGLVMDLARNWYPVDDIKRTIDAMSWNKMNRLHLHMTNTQSWPIEIPALPELAERGAYRKGLSYSPEDMSAIQEYGTYRGVAVVVEIDMPNHIGIVELGYPDRGLTVAFEKEPWQWFCLEPPCGAFQLDSENVTRFVDDLFDDLLPRLEPYAAYFHTGGDELHLNDSAIDPTVRSNETSVIAPILQKFIDRVHDKVRKAGLTPMVWEDLVTKYNQTLGDDVVVQAWLEDDSVKKLAEAGHKVIDSNHNFWYLDCGRGQWLNFGNGAQFQKAYPFADYCSPVKNWRLMYSHDPTAGLSEEAAKRVLGGEVAAWSEMTDGVNLDTNVWPRSSAAAEVLWSGRQDGSGQNRSQLEAAPRLAELRERMVARGVRALPVQMIYCTQNDAVDCASTE</sequence>
<name>A0A8H4Q1P2_9HYPO</name>
<proteinExistence type="inferred from homology"/>
<evidence type="ECO:0000256" key="1">
    <source>
        <dbReference type="ARBA" id="ARBA00001231"/>
    </source>
</evidence>
<protein>
    <recommendedName>
        <fullName evidence="7">Beta-hexosaminidase</fullName>
        <ecNumber evidence="7">3.2.1.52</ecNumber>
    </recommendedName>
</protein>
<evidence type="ECO:0000256" key="9">
    <source>
        <dbReference type="SAM" id="SignalP"/>
    </source>
</evidence>
<feature type="chain" id="PRO_5034825749" description="Beta-hexosaminidase" evidence="9">
    <location>
        <begin position="21"/>
        <end position="587"/>
    </location>
</feature>
<dbReference type="InterPro" id="IPR029019">
    <property type="entry name" value="HEX_eukaryotic_N"/>
</dbReference>
<dbReference type="PANTHER" id="PTHR22600:SF58">
    <property type="entry name" value="BETA-HEXOSAMINIDASE"/>
    <property type="match status" value="1"/>
</dbReference>
<keyword evidence="5" id="KW-0325">Glycoprotein</keyword>
<reference evidence="12 13" key="1">
    <citation type="journal article" date="2020" name="G3 (Bethesda)">
        <title>Genetic Underpinnings of Host Manipulation by Ophiocordyceps as Revealed by Comparative Transcriptomics.</title>
        <authorList>
            <person name="Will I."/>
            <person name="Das B."/>
            <person name="Trinh T."/>
            <person name="Brachmann A."/>
            <person name="Ohm R.A."/>
            <person name="de Bekker C."/>
        </authorList>
    </citation>
    <scope>NUCLEOTIDE SEQUENCE [LARGE SCALE GENOMIC DNA]</scope>
    <source>
        <strain evidence="12 13">EC05</strain>
    </source>
</reference>
<dbReference type="Gene3D" id="3.30.379.10">
    <property type="entry name" value="Chitobiase/beta-hexosaminidase domain 2-like"/>
    <property type="match status" value="1"/>
</dbReference>
<dbReference type="GO" id="GO:0016231">
    <property type="term" value="F:beta-N-acetylglucosaminidase activity"/>
    <property type="evidence" value="ECO:0007669"/>
    <property type="project" value="TreeGrafter"/>
</dbReference>
<dbReference type="PANTHER" id="PTHR22600">
    <property type="entry name" value="BETA-HEXOSAMINIDASE"/>
    <property type="match status" value="1"/>
</dbReference>
<dbReference type="SUPFAM" id="SSF51445">
    <property type="entry name" value="(Trans)glycosidases"/>
    <property type="match status" value="1"/>
</dbReference>
<evidence type="ECO:0000256" key="8">
    <source>
        <dbReference type="PIRSR" id="PIRSR001093-1"/>
    </source>
</evidence>
<keyword evidence="13" id="KW-1185">Reference proteome</keyword>
<organism evidence="12 13">
    <name type="scientific">Ophiocordyceps camponoti-floridani</name>
    <dbReference type="NCBI Taxonomy" id="2030778"/>
    <lineage>
        <taxon>Eukaryota</taxon>
        <taxon>Fungi</taxon>
        <taxon>Dikarya</taxon>
        <taxon>Ascomycota</taxon>
        <taxon>Pezizomycotina</taxon>
        <taxon>Sordariomycetes</taxon>
        <taxon>Hypocreomycetidae</taxon>
        <taxon>Hypocreales</taxon>
        <taxon>Ophiocordycipitaceae</taxon>
        <taxon>Ophiocordyceps</taxon>
    </lineage>
</organism>
<dbReference type="Pfam" id="PF14845">
    <property type="entry name" value="Glycohydro_20b2"/>
    <property type="match status" value="1"/>
</dbReference>
<dbReference type="InterPro" id="IPR025705">
    <property type="entry name" value="Beta_hexosaminidase_sua/sub"/>
</dbReference>
<dbReference type="SUPFAM" id="SSF55545">
    <property type="entry name" value="beta-N-acetylhexosaminidase-like domain"/>
    <property type="match status" value="1"/>
</dbReference>
<keyword evidence="4 7" id="KW-0378">Hydrolase</keyword>
<keyword evidence="3 9" id="KW-0732">Signal</keyword>
<evidence type="ECO:0000256" key="5">
    <source>
        <dbReference type="ARBA" id="ARBA00023180"/>
    </source>
</evidence>